<dbReference type="EMBL" id="GBRH01211529">
    <property type="protein sequence ID" value="JAD86366.1"/>
    <property type="molecule type" value="Transcribed_RNA"/>
</dbReference>
<organism evidence="2">
    <name type="scientific">Arundo donax</name>
    <name type="common">Giant reed</name>
    <name type="synonym">Donax arundinaceus</name>
    <dbReference type="NCBI Taxonomy" id="35708"/>
    <lineage>
        <taxon>Eukaryota</taxon>
        <taxon>Viridiplantae</taxon>
        <taxon>Streptophyta</taxon>
        <taxon>Embryophyta</taxon>
        <taxon>Tracheophyta</taxon>
        <taxon>Spermatophyta</taxon>
        <taxon>Magnoliopsida</taxon>
        <taxon>Liliopsida</taxon>
        <taxon>Poales</taxon>
        <taxon>Poaceae</taxon>
        <taxon>PACMAD clade</taxon>
        <taxon>Arundinoideae</taxon>
        <taxon>Arundineae</taxon>
        <taxon>Arundo</taxon>
    </lineage>
</organism>
<reference evidence="2" key="1">
    <citation type="submission" date="2014-09" db="EMBL/GenBank/DDBJ databases">
        <authorList>
            <person name="Magalhaes I.L.F."/>
            <person name="Oliveira U."/>
            <person name="Santos F.R."/>
            <person name="Vidigal T.H.D.A."/>
            <person name="Brescovit A.D."/>
            <person name="Santos A.J."/>
        </authorList>
    </citation>
    <scope>NUCLEOTIDE SEQUENCE</scope>
    <source>
        <tissue evidence="2">Shoot tissue taken approximately 20 cm above the soil surface</tissue>
    </source>
</reference>
<sequence length="128" mass="13610">MLPSTLHALPHPSRGRPLRPFSAPQPITGAPPAPRHCAPLPSTWSTTFVSSAPHPRPPPPHHTAAPSLLRHGRGRPVPPLPVLRSLPASSPSVLPVPPQFFPTSASPLIVFHGFTPSACPHRTYSPKS</sequence>
<feature type="region of interest" description="Disordered" evidence="1">
    <location>
        <begin position="1"/>
        <end position="83"/>
    </location>
</feature>
<reference evidence="2" key="2">
    <citation type="journal article" date="2015" name="Data Brief">
        <title>Shoot transcriptome of the giant reed, Arundo donax.</title>
        <authorList>
            <person name="Barrero R.A."/>
            <person name="Guerrero F.D."/>
            <person name="Moolhuijzen P."/>
            <person name="Goolsby J.A."/>
            <person name="Tidwell J."/>
            <person name="Bellgard S.E."/>
            <person name="Bellgard M.I."/>
        </authorList>
    </citation>
    <scope>NUCLEOTIDE SEQUENCE</scope>
    <source>
        <tissue evidence="2">Shoot tissue taken approximately 20 cm above the soil surface</tissue>
    </source>
</reference>
<accession>A0A0A9DEU0</accession>
<proteinExistence type="predicted"/>
<evidence type="ECO:0000313" key="2">
    <source>
        <dbReference type="EMBL" id="JAD86366.1"/>
    </source>
</evidence>
<name>A0A0A9DEU0_ARUDO</name>
<protein>
    <submittedName>
        <fullName evidence="2">Uncharacterized protein</fullName>
    </submittedName>
</protein>
<evidence type="ECO:0000256" key="1">
    <source>
        <dbReference type="SAM" id="MobiDB-lite"/>
    </source>
</evidence>
<dbReference type="AlphaFoldDB" id="A0A0A9DEU0"/>